<feature type="signal peptide" evidence="2">
    <location>
        <begin position="1"/>
        <end position="27"/>
    </location>
</feature>
<dbReference type="CDD" id="cd07012">
    <property type="entry name" value="PBP2_Bug_TTT"/>
    <property type="match status" value="1"/>
</dbReference>
<accession>A0ABT5RZU4</accession>
<dbReference type="PIRSF" id="PIRSF017082">
    <property type="entry name" value="YflP"/>
    <property type="match status" value="1"/>
</dbReference>
<name>A0ABT5RZU4_9BURK</name>
<dbReference type="RefSeq" id="WP_274112327.1">
    <property type="nucleotide sequence ID" value="NZ_JAPCKI010000011.1"/>
</dbReference>
<dbReference type="Gene3D" id="3.40.190.10">
    <property type="entry name" value="Periplasmic binding protein-like II"/>
    <property type="match status" value="1"/>
</dbReference>
<dbReference type="SUPFAM" id="SSF53850">
    <property type="entry name" value="Periplasmic binding protein-like II"/>
    <property type="match status" value="1"/>
</dbReference>
<dbReference type="Pfam" id="PF03401">
    <property type="entry name" value="TctC"/>
    <property type="match status" value="1"/>
</dbReference>
<evidence type="ECO:0000313" key="4">
    <source>
        <dbReference type="Proteomes" id="UP001148932"/>
    </source>
</evidence>
<proteinExistence type="inferred from homology"/>
<dbReference type="Gene3D" id="3.40.190.150">
    <property type="entry name" value="Bordetella uptake gene, domain 1"/>
    <property type="match status" value="1"/>
</dbReference>
<dbReference type="PANTHER" id="PTHR42928:SF5">
    <property type="entry name" value="BLR1237 PROTEIN"/>
    <property type="match status" value="1"/>
</dbReference>
<sequence>MFSLPRIYRPRLLALACLLTGAQAAMAAYPEKPIRFIVPAAPGGGADTTVRIVATALSQRLGQPIVVDNKPGAAGAIGLDAIAKAPPDGYTIGTANLSNFTVASNVSKTLPYSPTRDFSPIAMLMTQPYLLGVTATLPIKSVKELADYGKANPTALFYGSSGNGSALHVVMELFRTSMGFSATHVPYKSIVAAQTDLMGGQIQVMVDNFSTMAPNVESGRVRALAITGSKRSSMFPNVPTLAEAGVPAAEAVTWAGVVGPARLPTDVVNRLNKEINAVLADPKVRKQFADVASDPAPMTVAEFAKYIQAQDAKWSAVIKQGKITTD</sequence>
<keyword evidence="2" id="KW-0732">Signal</keyword>
<evidence type="ECO:0000256" key="1">
    <source>
        <dbReference type="ARBA" id="ARBA00006987"/>
    </source>
</evidence>
<dbReference type="InterPro" id="IPR042100">
    <property type="entry name" value="Bug_dom1"/>
</dbReference>
<dbReference type="PANTHER" id="PTHR42928">
    <property type="entry name" value="TRICARBOXYLATE-BINDING PROTEIN"/>
    <property type="match status" value="1"/>
</dbReference>
<evidence type="ECO:0000313" key="3">
    <source>
        <dbReference type="EMBL" id="MDD2179216.1"/>
    </source>
</evidence>
<evidence type="ECO:0000256" key="2">
    <source>
        <dbReference type="SAM" id="SignalP"/>
    </source>
</evidence>
<dbReference type="InterPro" id="IPR005064">
    <property type="entry name" value="BUG"/>
</dbReference>
<protein>
    <submittedName>
        <fullName evidence="3">Tripartite tricarboxylate transporter substrate binding protein</fullName>
    </submittedName>
</protein>
<keyword evidence="4" id="KW-1185">Reference proteome</keyword>
<organism evidence="3 4">
    <name type="scientific">Acidovorax benzenivorans</name>
    <dbReference type="NCBI Taxonomy" id="2987520"/>
    <lineage>
        <taxon>Bacteria</taxon>
        <taxon>Pseudomonadati</taxon>
        <taxon>Pseudomonadota</taxon>
        <taxon>Betaproteobacteria</taxon>
        <taxon>Burkholderiales</taxon>
        <taxon>Comamonadaceae</taxon>
        <taxon>Acidovorax</taxon>
    </lineage>
</organism>
<feature type="chain" id="PRO_5047137678" evidence="2">
    <location>
        <begin position="28"/>
        <end position="326"/>
    </location>
</feature>
<reference evidence="3" key="1">
    <citation type="submission" date="2022-10" db="EMBL/GenBank/DDBJ databases">
        <title>Description of microaerobic benzene degrading bacteria.</title>
        <authorList>
            <person name="Bedics A."/>
            <person name="Tancsics A."/>
            <person name="Banerjee S."/>
        </authorList>
    </citation>
    <scope>NUCLEOTIDE SEQUENCE</scope>
    <source>
        <strain evidence="3">D2M1</strain>
    </source>
</reference>
<dbReference type="EMBL" id="JAPCKI010000011">
    <property type="protein sequence ID" value="MDD2179216.1"/>
    <property type="molecule type" value="Genomic_DNA"/>
</dbReference>
<dbReference type="Proteomes" id="UP001148932">
    <property type="component" value="Unassembled WGS sequence"/>
</dbReference>
<gene>
    <name evidence="3" type="ORF">OIN59_17400</name>
</gene>
<comment type="similarity">
    <text evidence="1">Belongs to the UPF0065 (bug) family.</text>
</comment>
<comment type="caution">
    <text evidence="3">The sequence shown here is derived from an EMBL/GenBank/DDBJ whole genome shotgun (WGS) entry which is preliminary data.</text>
</comment>